<feature type="transmembrane region" description="Helical" evidence="7">
    <location>
        <begin position="70"/>
        <end position="94"/>
    </location>
</feature>
<dbReference type="EMBL" id="ADVG01000002">
    <property type="protein sequence ID" value="EFH86952.1"/>
    <property type="molecule type" value="Genomic_DNA"/>
</dbReference>
<feature type="transmembrane region" description="Helical" evidence="7">
    <location>
        <begin position="155"/>
        <end position="186"/>
    </location>
</feature>
<evidence type="ECO:0000256" key="2">
    <source>
        <dbReference type="ARBA" id="ARBA00022692"/>
    </source>
</evidence>
<dbReference type="Pfam" id="PF00664">
    <property type="entry name" value="ABC_membrane"/>
    <property type="match status" value="1"/>
</dbReference>
<evidence type="ECO:0000313" key="10">
    <source>
        <dbReference type="EMBL" id="EFH86952.1"/>
    </source>
</evidence>
<dbReference type="InterPro" id="IPR027417">
    <property type="entry name" value="P-loop_NTPase"/>
</dbReference>
<dbReference type="eggNOG" id="COG1132">
    <property type="taxonomic scope" value="Bacteria"/>
</dbReference>
<keyword evidence="2 7" id="KW-0812">Transmembrane</keyword>
<dbReference type="InterPro" id="IPR003593">
    <property type="entry name" value="AAA+_ATPase"/>
</dbReference>
<feature type="domain" description="ABC transmembrane type-1" evidence="9">
    <location>
        <begin position="47"/>
        <end position="315"/>
    </location>
</feature>
<dbReference type="Pfam" id="PF00005">
    <property type="entry name" value="ABC_tran"/>
    <property type="match status" value="1"/>
</dbReference>
<feature type="domain" description="ABC transporter" evidence="8">
    <location>
        <begin position="363"/>
        <end position="598"/>
    </location>
</feature>
<dbReference type="GO" id="GO:0005886">
    <property type="term" value="C:plasma membrane"/>
    <property type="evidence" value="ECO:0007669"/>
    <property type="project" value="UniProtKB-SubCell"/>
</dbReference>
<evidence type="ECO:0000259" key="9">
    <source>
        <dbReference type="PROSITE" id="PS50929"/>
    </source>
</evidence>
<dbReference type="InterPro" id="IPR003439">
    <property type="entry name" value="ABC_transporter-like_ATP-bd"/>
</dbReference>
<evidence type="ECO:0000256" key="1">
    <source>
        <dbReference type="ARBA" id="ARBA00004651"/>
    </source>
</evidence>
<dbReference type="Gene3D" id="1.20.1560.10">
    <property type="entry name" value="ABC transporter type 1, transmembrane domain"/>
    <property type="match status" value="1"/>
</dbReference>
<dbReference type="InterPro" id="IPR039421">
    <property type="entry name" value="Type_1_exporter"/>
</dbReference>
<dbReference type="AlphaFoldDB" id="D6TMF2"/>
<accession>D6TMF2</accession>
<dbReference type="InParanoid" id="D6TMF2"/>
<feature type="transmembrane region" description="Helical" evidence="7">
    <location>
        <begin position="292"/>
        <end position="313"/>
    </location>
</feature>
<keyword evidence="3" id="KW-0547">Nucleotide-binding</keyword>
<comment type="caution">
    <text evidence="10">The sequence shown here is derived from an EMBL/GenBank/DDBJ whole genome shotgun (WGS) entry which is preliminary data.</text>
</comment>
<dbReference type="SMART" id="SM00382">
    <property type="entry name" value="AAA"/>
    <property type="match status" value="1"/>
</dbReference>
<feature type="transmembrane region" description="Helical" evidence="7">
    <location>
        <begin position="251"/>
        <end position="272"/>
    </location>
</feature>
<dbReference type="InterPro" id="IPR011527">
    <property type="entry name" value="ABC1_TM_dom"/>
</dbReference>
<keyword evidence="4" id="KW-0067">ATP-binding</keyword>
<proteinExistence type="predicted"/>
<dbReference type="GO" id="GO:0005524">
    <property type="term" value="F:ATP binding"/>
    <property type="evidence" value="ECO:0007669"/>
    <property type="project" value="UniProtKB-KW"/>
</dbReference>
<dbReference type="InterPro" id="IPR036640">
    <property type="entry name" value="ABC1_TM_sf"/>
</dbReference>
<keyword evidence="11" id="KW-1185">Reference proteome</keyword>
<keyword evidence="6 7" id="KW-0472">Membrane</keyword>
<sequence>MRSDIKYSTPDVPPLKTYQYLWGLMRYRPWLYLGNALIWIILHMVPLLPGLIAQQFFNTLARSGHLNRELWLLIATLVAIALGQAALFLFGGLVDNLHRFSMSNILRRNLLARILERPGARAVPGSPGEAISRLRDDADQAENAISWTLDSIGEILFALVAVFILLRINSTITLLVFFPLAGVLAITQLMRNRLSKYRVASRQTTGKVTSAIGEIFSSVQAIQIAAAEPHVLRNFDILNERRRVAMLKDSVLTQILSSTFSNIVGIGTGLILLLAAQSMHTRDLGVGDLALFIYYLSFVTEFVQLFGTFLAYYTQTGVSFSRMHTLLQGAPAESLVAHHPLYLTRTIPQPTMLSASARNLESLEVHGLSYYYPETGRGITHIDLSLRRGTLTVITGRIGSGKTTLVQTLLGLLPRQSGDIFWNGDLVSEPATFFVPPRSAYTPQVPRLFSATLRENILLGLEPGPERLQQAIEQAVMERDLNALEQGIETLVGTRGVKLSGGQIQRASAARMFVREPALLIFDDLSSALDVVTEQTMWARLADLLQQGQTTCLVISHRRAVLQRADHIIVLKEGEIAAQGTLTTLLESSEEMRQLWYGGLVE</sequence>
<reference evidence="10 11" key="1">
    <citation type="journal article" date="2011" name="Stand. Genomic Sci.">
        <title>Non-contiguous finished genome sequence and contextual data of the filamentous soil bacterium Ktedonobacter racemifer type strain (SOSP1-21).</title>
        <authorList>
            <person name="Chang Y.J."/>
            <person name="Land M."/>
            <person name="Hauser L."/>
            <person name="Chertkov O."/>
            <person name="Del Rio T.G."/>
            <person name="Nolan M."/>
            <person name="Copeland A."/>
            <person name="Tice H."/>
            <person name="Cheng J.F."/>
            <person name="Lucas S."/>
            <person name="Han C."/>
            <person name="Goodwin L."/>
            <person name="Pitluck S."/>
            <person name="Ivanova N."/>
            <person name="Ovchinikova G."/>
            <person name="Pati A."/>
            <person name="Chen A."/>
            <person name="Palaniappan K."/>
            <person name="Mavromatis K."/>
            <person name="Liolios K."/>
            <person name="Brettin T."/>
            <person name="Fiebig A."/>
            <person name="Rohde M."/>
            <person name="Abt B."/>
            <person name="Goker M."/>
            <person name="Detter J.C."/>
            <person name="Woyke T."/>
            <person name="Bristow J."/>
            <person name="Eisen J.A."/>
            <person name="Markowitz V."/>
            <person name="Hugenholtz P."/>
            <person name="Kyrpides N.C."/>
            <person name="Klenk H.P."/>
            <person name="Lapidus A."/>
        </authorList>
    </citation>
    <scope>NUCLEOTIDE SEQUENCE [LARGE SCALE GENOMIC DNA]</scope>
    <source>
        <strain evidence="11">DSM 44963</strain>
    </source>
</reference>
<evidence type="ECO:0000256" key="4">
    <source>
        <dbReference type="ARBA" id="ARBA00022840"/>
    </source>
</evidence>
<dbReference type="CDD" id="cd07346">
    <property type="entry name" value="ABC_6TM_exporters"/>
    <property type="match status" value="1"/>
</dbReference>
<dbReference type="PROSITE" id="PS50929">
    <property type="entry name" value="ABC_TM1F"/>
    <property type="match status" value="1"/>
</dbReference>
<dbReference type="STRING" id="485913.Krac_8270"/>
<dbReference type="PANTHER" id="PTHR24221">
    <property type="entry name" value="ATP-BINDING CASSETTE SUB-FAMILY B"/>
    <property type="match status" value="1"/>
</dbReference>
<keyword evidence="5 7" id="KW-1133">Transmembrane helix</keyword>
<dbReference type="Proteomes" id="UP000004508">
    <property type="component" value="Unassembled WGS sequence"/>
</dbReference>
<dbReference type="SUPFAM" id="SSF52540">
    <property type="entry name" value="P-loop containing nucleoside triphosphate hydrolases"/>
    <property type="match status" value="1"/>
</dbReference>
<dbReference type="GO" id="GO:0016887">
    <property type="term" value="F:ATP hydrolysis activity"/>
    <property type="evidence" value="ECO:0007669"/>
    <property type="project" value="InterPro"/>
</dbReference>
<gene>
    <name evidence="10" type="ORF">Krac_8270</name>
</gene>
<name>D6TMF2_KTERA</name>
<dbReference type="SUPFAM" id="SSF90123">
    <property type="entry name" value="ABC transporter transmembrane region"/>
    <property type="match status" value="1"/>
</dbReference>
<comment type="subcellular location">
    <subcellularLocation>
        <location evidence="1">Cell membrane</location>
        <topology evidence="1">Multi-pass membrane protein</topology>
    </subcellularLocation>
</comment>
<dbReference type="GO" id="GO:0140359">
    <property type="term" value="F:ABC-type transporter activity"/>
    <property type="evidence" value="ECO:0007669"/>
    <property type="project" value="InterPro"/>
</dbReference>
<dbReference type="Gene3D" id="3.40.50.300">
    <property type="entry name" value="P-loop containing nucleotide triphosphate hydrolases"/>
    <property type="match status" value="1"/>
</dbReference>
<dbReference type="PROSITE" id="PS50893">
    <property type="entry name" value="ABC_TRANSPORTER_2"/>
    <property type="match status" value="1"/>
</dbReference>
<organism evidence="10 11">
    <name type="scientific">Ktedonobacter racemifer DSM 44963</name>
    <dbReference type="NCBI Taxonomy" id="485913"/>
    <lineage>
        <taxon>Bacteria</taxon>
        <taxon>Bacillati</taxon>
        <taxon>Chloroflexota</taxon>
        <taxon>Ktedonobacteria</taxon>
        <taxon>Ktedonobacterales</taxon>
        <taxon>Ktedonobacteraceae</taxon>
        <taxon>Ktedonobacter</taxon>
    </lineage>
</organism>
<protein>
    <submittedName>
        <fullName evidence="10">ABC transporter related protein</fullName>
    </submittedName>
</protein>
<dbReference type="PANTHER" id="PTHR24221:SF423">
    <property type="entry name" value="ABC TRANSPORTER"/>
    <property type="match status" value="1"/>
</dbReference>
<evidence type="ECO:0000256" key="7">
    <source>
        <dbReference type="SAM" id="Phobius"/>
    </source>
</evidence>
<feature type="transmembrane region" description="Helical" evidence="7">
    <location>
        <begin position="30"/>
        <end position="49"/>
    </location>
</feature>
<evidence type="ECO:0000256" key="3">
    <source>
        <dbReference type="ARBA" id="ARBA00022741"/>
    </source>
</evidence>
<evidence type="ECO:0000256" key="5">
    <source>
        <dbReference type="ARBA" id="ARBA00022989"/>
    </source>
</evidence>
<evidence type="ECO:0000313" key="11">
    <source>
        <dbReference type="Proteomes" id="UP000004508"/>
    </source>
</evidence>
<evidence type="ECO:0000256" key="6">
    <source>
        <dbReference type="ARBA" id="ARBA00023136"/>
    </source>
</evidence>
<evidence type="ECO:0000259" key="8">
    <source>
        <dbReference type="PROSITE" id="PS50893"/>
    </source>
</evidence>
<dbReference type="RefSeq" id="WP_007911676.1">
    <property type="nucleotide sequence ID" value="NZ_ADVG01000002.1"/>
</dbReference>